<accession>A0ABD2XX73</accession>
<sequence>MESSTESHNQLLDSTEEEKVPKFSLDQNNPALLSYKDKLIQPFSSSNLGASSFLPYSNANLFDFEEVNDNLPKVKLSKEIKMRICSSFVHTLIAKKEKEGNRINPIVSGNKVSSRKHSDLPNNHVAPLHCKGKFVETIAKKAIESESRSSIYFQNSGQCLMETPDSLFSENCSFLDVGGHPRDLVNRYLASSSRNTKSSISKQVFQVDLVSKGYHVKFKSKDYSSNATGKLATANLPTPNSAEKGLDHAQLSKSKSGSREEQLGIATHLEECGYVHLLSGAEEL</sequence>
<keyword evidence="3" id="KW-1185">Reference proteome</keyword>
<evidence type="ECO:0000313" key="3">
    <source>
        <dbReference type="Proteomes" id="UP001630127"/>
    </source>
</evidence>
<feature type="compositionally biased region" description="Polar residues" evidence="1">
    <location>
        <begin position="1"/>
        <end position="13"/>
    </location>
</feature>
<gene>
    <name evidence="2" type="ORF">ACH5RR_040825</name>
</gene>
<name>A0ABD2XX73_9GENT</name>
<organism evidence="2 3">
    <name type="scientific">Cinchona calisaya</name>
    <dbReference type="NCBI Taxonomy" id="153742"/>
    <lineage>
        <taxon>Eukaryota</taxon>
        <taxon>Viridiplantae</taxon>
        <taxon>Streptophyta</taxon>
        <taxon>Embryophyta</taxon>
        <taxon>Tracheophyta</taxon>
        <taxon>Spermatophyta</taxon>
        <taxon>Magnoliopsida</taxon>
        <taxon>eudicotyledons</taxon>
        <taxon>Gunneridae</taxon>
        <taxon>Pentapetalae</taxon>
        <taxon>asterids</taxon>
        <taxon>lamiids</taxon>
        <taxon>Gentianales</taxon>
        <taxon>Rubiaceae</taxon>
        <taxon>Cinchonoideae</taxon>
        <taxon>Cinchoneae</taxon>
        <taxon>Cinchona</taxon>
    </lineage>
</organism>
<reference evidence="2 3" key="1">
    <citation type="submission" date="2024-11" db="EMBL/GenBank/DDBJ databases">
        <title>A near-complete genome assembly of Cinchona calisaya.</title>
        <authorList>
            <person name="Lian D.C."/>
            <person name="Zhao X.W."/>
            <person name="Wei L."/>
        </authorList>
    </citation>
    <scope>NUCLEOTIDE SEQUENCE [LARGE SCALE GENOMIC DNA]</scope>
    <source>
        <tissue evidence="2">Nenye</tissue>
    </source>
</reference>
<dbReference type="EMBL" id="JBJUIK010000017">
    <property type="protein sequence ID" value="KAL3498093.1"/>
    <property type="molecule type" value="Genomic_DNA"/>
</dbReference>
<proteinExistence type="predicted"/>
<feature type="region of interest" description="Disordered" evidence="1">
    <location>
        <begin position="1"/>
        <end position="20"/>
    </location>
</feature>
<comment type="caution">
    <text evidence="2">The sequence shown here is derived from an EMBL/GenBank/DDBJ whole genome shotgun (WGS) entry which is preliminary data.</text>
</comment>
<protein>
    <submittedName>
        <fullName evidence="2">Uncharacterized protein</fullName>
    </submittedName>
</protein>
<evidence type="ECO:0000313" key="2">
    <source>
        <dbReference type="EMBL" id="KAL3498093.1"/>
    </source>
</evidence>
<evidence type="ECO:0000256" key="1">
    <source>
        <dbReference type="SAM" id="MobiDB-lite"/>
    </source>
</evidence>
<feature type="region of interest" description="Disordered" evidence="1">
    <location>
        <begin position="229"/>
        <end position="260"/>
    </location>
</feature>
<dbReference type="Proteomes" id="UP001630127">
    <property type="component" value="Unassembled WGS sequence"/>
</dbReference>
<dbReference type="AlphaFoldDB" id="A0ABD2XX73"/>